<sequence length="46" mass="5266">MRNTLLCIPRVWNTNVTRLINSLLFDTNNTLDGTKTKHSEFFVPGS</sequence>
<dbReference type="AlphaFoldDB" id="A0A0E9WAT2"/>
<reference evidence="1" key="1">
    <citation type="submission" date="2014-11" db="EMBL/GenBank/DDBJ databases">
        <authorList>
            <person name="Amaro Gonzalez C."/>
        </authorList>
    </citation>
    <scope>NUCLEOTIDE SEQUENCE</scope>
</reference>
<accession>A0A0E9WAT2</accession>
<dbReference type="EMBL" id="GBXM01021186">
    <property type="protein sequence ID" value="JAH87391.1"/>
    <property type="molecule type" value="Transcribed_RNA"/>
</dbReference>
<name>A0A0E9WAT2_ANGAN</name>
<proteinExistence type="predicted"/>
<organism evidence="1">
    <name type="scientific">Anguilla anguilla</name>
    <name type="common">European freshwater eel</name>
    <name type="synonym">Muraena anguilla</name>
    <dbReference type="NCBI Taxonomy" id="7936"/>
    <lineage>
        <taxon>Eukaryota</taxon>
        <taxon>Metazoa</taxon>
        <taxon>Chordata</taxon>
        <taxon>Craniata</taxon>
        <taxon>Vertebrata</taxon>
        <taxon>Euteleostomi</taxon>
        <taxon>Actinopterygii</taxon>
        <taxon>Neopterygii</taxon>
        <taxon>Teleostei</taxon>
        <taxon>Anguilliformes</taxon>
        <taxon>Anguillidae</taxon>
        <taxon>Anguilla</taxon>
    </lineage>
</organism>
<protein>
    <submittedName>
        <fullName evidence="1">Uncharacterized protein</fullName>
    </submittedName>
</protein>
<evidence type="ECO:0000313" key="1">
    <source>
        <dbReference type="EMBL" id="JAH87391.1"/>
    </source>
</evidence>
<reference evidence="1" key="2">
    <citation type="journal article" date="2015" name="Fish Shellfish Immunol.">
        <title>Early steps in the European eel (Anguilla anguilla)-Vibrio vulnificus interaction in the gills: Role of the RtxA13 toxin.</title>
        <authorList>
            <person name="Callol A."/>
            <person name="Pajuelo D."/>
            <person name="Ebbesson L."/>
            <person name="Teles M."/>
            <person name="MacKenzie S."/>
            <person name="Amaro C."/>
        </authorList>
    </citation>
    <scope>NUCLEOTIDE SEQUENCE</scope>
</reference>